<dbReference type="PANTHER" id="PTHR34070:SF1">
    <property type="entry name" value="DNA ALKYLATION REPAIR PROTEIN"/>
    <property type="match status" value="1"/>
</dbReference>
<accession>A0A1M5IA46</accession>
<dbReference type="EMBL" id="FQVX01000002">
    <property type="protein sequence ID" value="SHG24760.1"/>
    <property type="molecule type" value="Genomic_DNA"/>
</dbReference>
<dbReference type="Proteomes" id="UP000184471">
    <property type="component" value="Unassembled WGS sequence"/>
</dbReference>
<dbReference type="Gene3D" id="1.25.10.90">
    <property type="match status" value="1"/>
</dbReference>
<dbReference type="InterPro" id="IPR016024">
    <property type="entry name" value="ARM-type_fold"/>
</dbReference>
<dbReference type="CDD" id="cd06561">
    <property type="entry name" value="AlkD_like"/>
    <property type="match status" value="1"/>
</dbReference>
<dbReference type="SUPFAM" id="SSF48371">
    <property type="entry name" value="ARM repeat"/>
    <property type="match status" value="1"/>
</dbReference>
<evidence type="ECO:0000313" key="1">
    <source>
        <dbReference type="EMBL" id="SHG24760.1"/>
    </source>
</evidence>
<keyword evidence="2" id="KW-1185">Reference proteome</keyword>
<sequence>MGERAPATAGEFLAAVHRAAAPAELPVLRRRLGPDDDAVGIRMRDLFDLARAAADMPLDEVAVLLASPLYEARMGALCVLDVRARRRDTDDAQRRRLYDLYLSRHDRITTWDMVDRAAPSVVGRYLLGRSPAPLHGLAAAADPLRRRTAVTAPLAFVRWGDDAALAEVFPLAAVLAGDPDPLVHKAVGILLEHAGGRDPEAVAAFVAEHRGSMPRHALRTAVAKLDAAERGRLLG</sequence>
<protein>
    <submittedName>
        <fullName evidence="1">3-methyladenine DNA glycosylase AlkD</fullName>
    </submittedName>
</protein>
<dbReference type="STRING" id="1070870.SAMN05444351_1961"/>
<organism evidence="1 2">
    <name type="scientific">Geodermatophilus nigrescens</name>
    <dbReference type="NCBI Taxonomy" id="1070870"/>
    <lineage>
        <taxon>Bacteria</taxon>
        <taxon>Bacillati</taxon>
        <taxon>Actinomycetota</taxon>
        <taxon>Actinomycetes</taxon>
        <taxon>Geodermatophilales</taxon>
        <taxon>Geodermatophilaceae</taxon>
        <taxon>Geodermatophilus</taxon>
    </lineage>
</organism>
<dbReference type="RefSeq" id="WP_073419981.1">
    <property type="nucleotide sequence ID" value="NZ_FQVX01000002.1"/>
</dbReference>
<gene>
    <name evidence="1" type="ORF">SAMN05444351_1961</name>
</gene>
<dbReference type="Pfam" id="PF08713">
    <property type="entry name" value="DNA_alkylation"/>
    <property type="match status" value="1"/>
</dbReference>
<dbReference type="AlphaFoldDB" id="A0A1M5IA46"/>
<evidence type="ECO:0000313" key="2">
    <source>
        <dbReference type="Proteomes" id="UP000184471"/>
    </source>
</evidence>
<proteinExistence type="predicted"/>
<reference evidence="1 2" key="1">
    <citation type="submission" date="2016-11" db="EMBL/GenBank/DDBJ databases">
        <authorList>
            <person name="Jaros S."/>
            <person name="Januszkiewicz K."/>
            <person name="Wedrychowicz H."/>
        </authorList>
    </citation>
    <scope>NUCLEOTIDE SEQUENCE [LARGE SCALE GENOMIC DNA]</scope>
    <source>
        <strain evidence="1 2">DSM 45408</strain>
    </source>
</reference>
<name>A0A1M5IA46_9ACTN</name>
<dbReference type="InterPro" id="IPR014825">
    <property type="entry name" value="DNA_alkylation"/>
</dbReference>
<dbReference type="PANTHER" id="PTHR34070">
    <property type="entry name" value="ARMADILLO-TYPE FOLD"/>
    <property type="match status" value="1"/>
</dbReference>